<dbReference type="AlphaFoldDB" id="A0A9J6ZVJ1"/>
<reference evidence="2" key="1">
    <citation type="journal article" date="2022" name="Mol. Ecol. Resour.">
        <title>The complete and closed genome of the facultative generalist Candidatus Endoriftia persephone from deep-sea hydrothermal vents.</title>
        <authorList>
            <person name="de Oliveira A.L."/>
            <person name="Srivastava A."/>
            <person name="Espada-Hinojosa S."/>
            <person name="Bright M."/>
        </authorList>
    </citation>
    <scope>NUCLEOTIDE SEQUENCE</scope>
    <source>
        <strain evidence="2">Tica-EPR-9o50.N</strain>
    </source>
</reference>
<dbReference type="GO" id="GO:0032259">
    <property type="term" value="P:methylation"/>
    <property type="evidence" value="ECO:0007669"/>
    <property type="project" value="UniProtKB-KW"/>
</dbReference>
<dbReference type="InterPro" id="IPR013216">
    <property type="entry name" value="Methyltransf_11"/>
</dbReference>
<dbReference type="Gene3D" id="3.40.50.150">
    <property type="entry name" value="Vaccinia Virus protein VP39"/>
    <property type="match status" value="1"/>
</dbReference>
<dbReference type="RefSeq" id="WP_050799409.1">
    <property type="nucleotide sequence ID" value="NZ_CP090569.1"/>
</dbReference>
<name>A0A9J6ZVJ1_9GAMM</name>
<proteinExistence type="predicted"/>
<dbReference type="InterPro" id="IPR029063">
    <property type="entry name" value="SAM-dependent_MTases_sf"/>
</dbReference>
<keyword evidence="3" id="KW-1185">Reference proteome</keyword>
<accession>A0A9J6ZVJ1</accession>
<keyword evidence="2" id="KW-0489">Methyltransferase</keyword>
<dbReference type="SUPFAM" id="SSF53335">
    <property type="entry name" value="S-adenosyl-L-methionine-dependent methyltransferases"/>
    <property type="match status" value="1"/>
</dbReference>
<dbReference type="EMBL" id="CP090569">
    <property type="protein sequence ID" value="USF86819.1"/>
    <property type="molecule type" value="Genomic_DNA"/>
</dbReference>
<organism evidence="2 3">
    <name type="scientific">Candidatus Endoriftia persephonae</name>
    <dbReference type="NCBI Taxonomy" id="393765"/>
    <lineage>
        <taxon>Bacteria</taxon>
        <taxon>Pseudomonadati</taxon>
        <taxon>Pseudomonadota</taxon>
        <taxon>Gammaproteobacteria</taxon>
        <taxon>Chromatiales</taxon>
        <taxon>Sedimenticolaceae</taxon>
        <taxon>Candidatus Endoriftia</taxon>
    </lineage>
</organism>
<keyword evidence="2" id="KW-0808">Transferase</keyword>
<dbReference type="Proteomes" id="UP001056649">
    <property type="component" value="Chromosome"/>
</dbReference>
<dbReference type="KEGG" id="eps:L0Y14_11815"/>
<gene>
    <name evidence="2" type="ORF">L0Y14_11815</name>
</gene>
<dbReference type="Pfam" id="PF08241">
    <property type="entry name" value="Methyltransf_11"/>
    <property type="match status" value="1"/>
</dbReference>
<feature type="domain" description="Methyltransferase type 11" evidence="1">
    <location>
        <begin position="59"/>
        <end position="139"/>
    </location>
</feature>
<evidence type="ECO:0000313" key="2">
    <source>
        <dbReference type="EMBL" id="USF86819.1"/>
    </source>
</evidence>
<evidence type="ECO:0000259" key="1">
    <source>
        <dbReference type="Pfam" id="PF08241"/>
    </source>
</evidence>
<protein>
    <submittedName>
        <fullName evidence="2">Class I SAM-dependent methyltransferase</fullName>
    </submittedName>
</protein>
<evidence type="ECO:0000313" key="3">
    <source>
        <dbReference type="Proteomes" id="UP001056649"/>
    </source>
</evidence>
<sequence length="248" mass="28584">MKQHSEKITMDLGGSATLGKTPWNDSTEKVLGKATDKLRKERVDLFVKTLGLGPDDIVLDLGSEDGSYLGQYYPYPENIVLADIFEEPMKRGVLKYGLKGYQLIPIDGPLPFEDQSFDAVWCNSAIEHVTVPRSELRSISSAEFKRRAEKHQKVFAKEIARVGKRYFVQTPYLHFVLEAHSWLPLVHYFSHVTRYRLSKWTKRFWVKQWSADFMAYSKRRFKAHFPTATGLLDEKVAGMTKSIIAYKK</sequence>
<dbReference type="GO" id="GO:0008757">
    <property type="term" value="F:S-adenosylmethionine-dependent methyltransferase activity"/>
    <property type="evidence" value="ECO:0007669"/>
    <property type="project" value="InterPro"/>
</dbReference>